<dbReference type="GO" id="GO:0003964">
    <property type="term" value="F:RNA-directed DNA polymerase activity"/>
    <property type="evidence" value="ECO:0007669"/>
    <property type="project" value="UniProtKB-KW"/>
</dbReference>
<evidence type="ECO:0000256" key="5">
    <source>
        <dbReference type="ARBA" id="ARBA00022842"/>
    </source>
</evidence>
<comment type="similarity">
    <text evidence="8">Belongs to the bacterial reverse transcriptase family.</text>
</comment>
<evidence type="ECO:0000256" key="1">
    <source>
        <dbReference type="ARBA" id="ARBA00012493"/>
    </source>
</evidence>
<dbReference type="EMBL" id="JEMA01000902">
    <property type="protein sequence ID" value="KYF64660.1"/>
    <property type="molecule type" value="Genomic_DNA"/>
</dbReference>
<comment type="catalytic activity">
    <reaction evidence="9">
        <text>DNA(n) + a 2'-deoxyribonucleoside 5'-triphosphate = DNA(n+1) + diphosphate</text>
        <dbReference type="Rhea" id="RHEA:22508"/>
        <dbReference type="Rhea" id="RHEA-COMP:17339"/>
        <dbReference type="Rhea" id="RHEA-COMP:17340"/>
        <dbReference type="ChEBI" id="CHEBI:33019"/>
        <dbReference type="ChEBI" id="CHEBI:61560"/>
        <dbReference type="ChEBI" id="CHEBI:173112"/>
        <dbReference type="EC" id="2.7.7.49"/>
    </reaction>
</comment>
<dbReference type="GO" id="GO:0051607">
    <property type="term" value="P:defense response to virus"/>
    <property type="evidence" value="ECO:0007669"/>
    <property type="project" value="UniProtKB-KW"/>
</dbReference>
<evidence type="ECO:0000313" key="12">
    <source>
        <dbReference type="Proteomes" id="UP000075260"/>
    </source>
</evidence>
<dbReference type="InterPro" id="IPR000477">
    <property type="entry name" value="RT_dom"/>
</dbReference>
<dbReference type="InterPro" id="IPR043502">
    <property type="entry name" value="DNA/RNA_pol_sf"/>
</dbReference>
<dbReference type="PANTHER" id="PTHR34047:SF7">
    <property type="entry name" value="RNA-DIRECTED DNA POLYMERASE"/>
    <property type="match status" value="1"/>
</dbReference>
<organism evidence="11 12">
    <name type="scientific">Sorangium cellulosum</name>
    <name type="common">Polyangium cellulosum</name>
    <dbReference type="NCBI Taxonomy" id="56"/>
    <lineage>
        <taxon>Bacteria</taxon>
        <taxon>Pseudomonadati</taxon>
        <taxon>Myxococcota</taxon>
        <taxon>Polyangia</taxon>
        <taxon>Polyangiales</taxon>
        <taxon>Polyangiaceae</taxon>
        <taxon>Sorangium</taxon>
    </lineage>
</organism>
<dbReference type="GO" id="GO:0046872">
    <property type="term" value="F:metal ion binding"/>
    <property type="evidence" value="ECO:0007669"/>
    <property type="project" value="UniProtKB-KW"/>
</dbReference>
<evidence type="ECO:0000256" key="3">
    <source>
        <dbReference type="ARBA" id="ARBA00022695"/>
    </source>
</evidence>
<dbReference type="PANTHER" id="PTHR34047">
    <property type="entry name" value="NUCLEAR INTRON MATURASE 1, MITOCHONDRIAL-RELATED"/>
    <property type="match status" value="1"/>
</dbReference>
<dbReference type="Pfam" id="PF00078">
    <property type="entry name" value="RVT_1"/>
    <property type="match status" value="1"/>
</dbReference>
<keyword evidence="2" id="KW-0808">Transferase</keyword>
<feature type="domain" description="Reverse transcriptase" evidence="10">
    <location>
        <begin position="168"/>
        <end position="419"/>
    </location>
</feature>
<dbReference type="SUPFAM" id="SSF56672">
    <property type="entry name" value="DNA/RNA polymerases"/>
    <property type="match status" value="1"/>
</dbReference>
<gene>
    <name evidence="11" type="ORF">BE15_07905</name>
</gene>
<keyword evidence="4" id="KW-0479">Metal-binding</keyword>
<keyword evidence="7" id="KW-0051">Antiviral defense</keyword>
<dbReference type="InterPro" id="IPR000123">
    <property type="entry name" value="Reverse_transcriptase_msDNA"/>
</dbReference>
<evidence type="ECO:0000256" key="2">
    <source>
        <dbReference type="ARBA" id="ARBA00022679"/>
    </source>
</evidence>
<evidence type="ECO:0000256" key="9">
    <source>
        <dbReference type="ARBA" id="ARBA00048173"/>
    </source>
</evidence>
<accession>A0A150Q9P2</accession>
<dbReference type="CDD" id="cd03487">
    <property type="entry name" value="RT_Bac_retron_II"/>
    <property type="match status" value="1"/>
</dbReference>
<evidence type="ECO:0000256" key="6">
    <source>
        <dbReference type="ARBA" id="ARBA00022918"/>
    </source>
</evidence>
<comment type="caution">
    <text evidence="11">The sequence shown here is derived from an EMBL/GenBank/DDBJ whole genome shotgun (WGS) entry which is preliminary data.</text>
</comment>
<evidence type="ECO:0000256" key="7">
    <source>
        <dbReference type="ARBA" id="ARBA00023118"/>
    </source>
</evidence>
<dbReference type="EC" id="2.7.7.49" evidence="1"/>
<keyword evidence="5" id="KW-0460">Magnesium</keyword>
<keyword evidence="6" id="KW-0695">RNA-directed DNA polymerase</keyword>
<proteinExistence type="inferred from homology"/>
<dbReference type="PRINTS" id="PR00866">
    <property type="entry name" value="RNADNAPOLMS"/>
</dbReference>
<dbReference type="OrthoDB" id="7055795at2"/>
<evidence type="ECO:0000313" key="11">
    <source>
        <dbReference type="EMBL" id="KYF64660.1"/>
    </source>
</evidence>
<dbReference type="AlphaFoldDB" id="A0A150Q9P2"/>
<dbReference type="RefSeq" id="WP_061611565.1">
    <property type="nucleotide sequence ID" value="NZ_JEMA01000902.1"/>
</dbReference>
<evidence type="ECO:0000259" key="10">
    <source>
        <dbReference type="PROSITE" id="PS50878"/>
    </source>
</evidence>
<protein>
    <recommendedName>
        <fullName evidence="1">RNA-directed DNA polymerase</fullName>
        <ecNumber evidence="1">2.7.7.49</ecNumber>
    </recommendedName>
</protein>
<keyword evidence="3" id="KW-0548">Nucleotidyltransferase</keyword>
<dbReference type="Proteomes" id="UP000075260">
    <property type="component" value="Unassembled WGS sequence"/>
</dbReference>
<name>A0A150Q9P2_SORCE</name>
<sequence>MTAKIDATVQARAPVVLPLTASPAAGGAAAAGGSAEERRLAHEARVARWKSIAEAGGIDAWVLAELTARGALATGDPKAMSDRERAQWKERKKVEAKERRALRRLAWEAYLATHINHLGAGVHWGDRPKPDRLDVPGLSERARSHGLPELPGAGELATALGLSIPRLRWLAYHREVDTGTHYRRWLIPKRDGSARTIASPKRDLKRAQRWALRNLFEKLPVHAAAHGFLASRSIVTNAAAHAGADTIVKVDIKDFFPTITWRRVRGLLRKAGVAEGPATLVALLSTEAPREVVQFRGQTLYVATGPRVLPQGAPTSPAITNAICLRLDRRVSGLARKLGFRYTRYADDLTLSWRAPDARGALGTAETASAPRASAPRAPVGALLRGIREILSSEGFRLHPSKTVVMRKGSRQKVTGLVVNHAGDAAPAARVPRERVRALRAAIRNRELGRPGKGETLAQLKGLAAFVYMTDPARGRAFIERIEALERDQPASAGEAG</sequence>
<evidence type="ECO:0000256" key="4">
    <source>
        <dbReference type="ARBA" id="ARBA00022723"/>
    </source>
</evidence>
<evidence type="ECO:0000256" key="8">
    <source>
        <dbReference type="ARBA" id="ARBA00034120"/>
    </source>
</evidence>
<dbReference type="InterPro" id="IPR051083">
    <property type="entry name" value="GrpII_Intron_Splice-Mob/Def"/>
</dbReference>
<reference evidence="11 12" key="1">
    <citation type="submission" date="2014-02" db="EMBL/GenBank/DDBJ databases">
        <title>The small core and large imbalanced accessory genome model reveals a collaborative survival strategy of Sorangium cellulosum strains in nature.</title>
        <authorList>
            <person name="Han K."/>
            <person name="Peng R."/>
            <person name="Blom J."/>
            <person name="Li Y.-Z."/>
        </authorList>
    </citation>
    <scope>NUCLEOTIDE SEQUENCE [LARGE SCALE GENOMIC DNA]</scope>
    <source>
        <strain evidence="11 12">So0008-312</strain>
    </source>
</reference>
<dbReference type="GO" id="GO:0003723">
    <property type="term" value="F:RNA binding"/>
    <property type="evidence" value="ECO:0007669"/>
    <property type="project" value="InterPro"/>
</dbReference>
<dbReference type="PROSITE" id="PS50878">
    <property type="entry name" value="RT_POL"/>
    <property type="match status" value="1"/>
</dbReference>